<evidence type="ECO:0000256" key="2">
    <source>
        <dbReference type="ARBA" id="ARBA00022801"/>
    </source>
</evidence>
<dbReference type="GO" id="GO:0004386">
    <property type="term" value="F:helicase activity"/>
    <property type="evidence" value="ECO:0007669"/>
    <property type="project" value="UniProtKB-KW"/>
</dbReference>
<dbReference type="Pfam" id="PF00271">
    <property type="entry name" value="Helicase_C"/>
    <property type="match status" value="1"/>
</dbReference>
<feature type="compositionally biased region" description="Acidic residues" evidence="5">
    <location>
        <begin position="11"/>
        <end position="35"/>
    </location>
</feature>
<dbReference type="InterPro" id="IPR001650">
    <property type="entry name" value="Helicase_C-like"/>
</dbReference>
<dbReference type="InterPro" id="IPR027417">
    <property type="entry name" value="P-loop_NTPase"/>
</dbReference>
<dbReference type="AlphaFoldDB" id="A0A0K9NMD4"/>
<dbReference type="FunFam" id="3.40.50.300:FF:000332">
    <property type="entry name" value="DNA repair and recombination protein RAD54-like"/>
    <property type="match status" value="1"/>
</dbReference>
<dbReference type="InterPro" id="IPR050496">
    <property type="entry name" value="SNF2_RAD54_helicase_repair"/>
</dbReference>
<dbReference type="GO" id="GO:0005634">
    <property type="term" value="C:nucleus"/>
    <property type="evidence" value="ECO:0000318"/>
    <property type="project" value="GO_Central"/>
</dbReference>
<dbReference type="InterPro" id="IPR038718">
    <property type="entry name" value="SNF2-like_sf"/>
</dbReference>
<keyword evidence="4" id="KW-0067">ATP-binding</keyword>
<feature type="domain" description="Helicase C-terminal" evidence="7">
    <location>
        <begin position="544"/>
        <end position="702"/>
    </location>
</feature>
<dbReference type="SUPFAM" id="SSF52540">
    <property type="entry name" value="P-loop containing nucleoside triphosphate hydrolases"/>
    <property type="match status" value="2"/>
</dbReference>
<dbReference type="GO" id="GO:0007131">
    <property type="term" value="P:reciprocal meiotic recombination"/>
    <property type="evidence" value="ECO:0000318"/>
    <property type="project" value="GO_Central"/>
</dbReference>
<evidence type="ECO:0000259" key="7">
    <source>
        <dbReference type="PROSITE" id="PS51194"/>
    </source>
</evidence>
<feature type="domain" description="Helicase ATP-binding" evidence="6">
    <location>
        <begin position="204"/>
        <end position="377"/>
    </location>
</feature>
<comment type="caution">
    <text evidence="8">The sequence shown here is derived from an EMBL/GenBank/DDBJ whole genome shotgun (WGS) entry which is preliminary data.</text>
</comment>
<dbReference type="PANTHER" id="PTHR45629:SF7">
    <property type="entry name" value="DNA EXCISION REPAIR PROTEIN ERCC-6-RELATED"/>
    <property type="match status" value="1"/>
</dbReference>
<dbReference type="Proteomes" id="UP000036987">
    <property type="component" value="Unassembled WGS sequence"/>
</dbReference>
<gene>
    <name evidence="8" type="ORF">ZOSMA_82G00840</name>
</gene>
<dbReference type="OrthoDB" id="413460at2759"/>
<dbReference type="STRING" id="29655.A0A0K9NMD4"/>
<dbReference type="CDD" id="cd18004">
    <property type="entry name" value="DEXHc_RAD54"/>
    <property type="match status" value="1"/>
</dbReference>
<dbReference type="OMA" id="CKIEFRD"/>
<name>A0A0K9NMD4_ZOSMR</name>
<evidence type="ECO:0000313" key="8">
    <source>
        <dbReference type="EMBL" id="KMZ57768.1"/>
    </source>
</evidence>
<dbReference type="GO" id="GO:0045003">
    <property type="term" value="P:double-strand break repair via synthesis-dependent strand annealing"/>
    <property type="evidence" value="ECO:0000318"/>
    <property type="project" value="GO_Central"/>
</dbReference>
<keyword evidence="3" id="KW-0347">Helicase</keyword>
<dbReference type="Gene3D" id="3.40.50.300">
    <property type="entry name" value="P-loop containing nucleotide triphosphate hydrolases"/>
    <property type="match status" value="1"/>
</dbReference>
<dbReference type="Gene3D" id="1.20.120.850">
    <property type="entry name" value="SWI2/SNF2 ATPases, N-terminal domain"/>
    <property type="match status" value="1"/>
</dbReference>
<dbReference type="Gene3D" id="3.40.50.10810">
    <property type="entry name" value="Tandem AAA-ATPase domain"/>
    <property type="match status" value="1"/>
</dbReference>
<reference evidence="9" key="1">
    <citation type="journal article" date="2016" name="Nature">
        <title>The genome of the seagrass Zostera marina reveals angiosperm adaptation to the sea.</title>
        <authorList>
            <person name="Olsen J.L."/>
            <person name="Rouze P."/>
            <person name="Verhelst B."/>
            <person name="Lin Y.-C."/>
            <person name="Bayer T."/>
            <person name="Collen J."/>
            <person name="Dattolo E."/>
            <person name="De Paoli E."/>
            <person name="Dittami S."/>
            <person name="Maumus F."/>
            <person name="Michel G."/>
            <person name="Kersting A."/>
            <person name="Lauritano C."/>
            <person name="Lohaus R."/>
            <person name="Toepel M."/>
            <person name="Tonon T."/>
            <person name="Vanneste K."/>
            <person name="Amirebrahimi M."/>
            <person name="Brakel J."/>
            <person name="Bostroem C."/>
            <person name="Chovatia M."/>
            <person name="Grimwood J."/>
            <person name="Jenkins J.W."/>
            <person name="Jueterbock A."/>
            <person name="Mraz A."/>
            <person name="Stam W.T."/>
            <person name="Tice H."/>
            <person name="Bornberg-Bauer E."/>
            <person name="Green P.J."/>
            <person name="Pearson G.A."/>
            <person name="Procaccini G."/>
            <person name="Duarte C.M."/>
            <person name="Schmutz J."/>
            <person name="Reusch T.B.H."/>
            <person name="Van de Peer Y."/>
        </authorList>
    </citation>
    <scope>NUCLEOTIDE SEQUENCE [LARGE SCALE GENOMIC DNA]</scope>
    <source>
        <strain evidence="9">cv. Finnish</strain>
    </source>
</reference>
<protein>
    <submittedName>
        <fullName evidence="8">DNA repair and recombination protein RAD54</fullName>
    </submittedName>
</protein>
<dbReference type="PROSITE" id="PS51194">
    <property type="entry name" value="HELICASE_CTER"/>
    <property type="match status" value="1"/>
</dbReference>
<dbReference type="PROSITE" id="PS51192">
    <property type="entry name" value="HELICASE_ATP_BIND_1"/>
    <property type="match status" value="1"/>
</dbReference>
<dbReference type="InterPro" id="IPR014001">
    <property type="entry name" value="Helicase_ATP-bd"/>
</dbReference>
<evidence type="ECO:0000256" key="4">
    <source>
        <dbReference type="ARBA" id="ARBA00022840"/>
    </source>
</evidence>
<dbReference type="SMART" id="SM00487">
    <property type="entry name" value="DEXDc"/>
    <property type="match status" value="1"/>
</dbReference>
<evidence type="ECO:0000256" key="5">
    <source>
        <dbReference type="SAM" id="MobiDB-lite"/>
    </source>
</evidence>
<dbReference type="CDD" id="cd18793">
    <property type="entry name" value="SF2_C_SNF"/>
    <property type="match status" value="1"/>
</dbReference>
<dbReference type="Pfam" id="PF00176">
    <property type="entry name" value="SNF2-rel_dom"/>
    <property type="match status" value="1"/>
</dbReference>
<sequence>MSFHLEISSESSDDTNGDEEYMNEEQTDDGNENEEGDRCKDEEGMESPEPDEDRKSQNVAALVGGNLTVRRQPLIPRLLSVSDGAAVARKPFKPPCLRGYSDGNEELTRRLLARKRFIPWGSSKPILVSLSNTVNILNGIENEHLESSPPLPSGIQPLILWQPEELECSTNHSIPIVVDPFLVHYLRPHQREGVQFMFDCVSGLSSTDGISGCILADDMGLGKTLQSISLLYTLLRQGFDGKAMVNRALIVTPTSLVSNWESEIEKWVGKRIHVLSLCESTKADVVSGIHSFLKPRSTYQVLIISYETFRLHSPKFEKAGSCDLLICDEAHRLKNNQTLTNRALASLPCSRRILLSGTPMQNDLEEFFAMVNFTNPGILGDVTYFRRYYETPIINGREPTANTLDKKLGLERSGELSSKVNQFILRRTNALLSNHLPPKIVEVVCCRLTPLQLQLYNYFIQSKNVKRVISDDSKHSRILAYITALKKLCNHPKLIYDTIKSGSPGTSGLEGCLRFFPSELFSGRSGAWTGGDGIWVELSGKMHVLARLLSQLRQKTDDRIVLVSNYTQTLDLFAQLCRERKYPCLRLDGTTSISKRQKLVNCFNDFTKDEFVFLLSSKAGGCGLNLIGGNRLVLFDPDWNPANDKQAAARVWRDGQKKRVFIYRFLTTGTIEEKVYQRQMSKEGLQKVIQKEQMNLPMQQGNTLSSEDLRDLFTLHENVRSEIHENMNCNRCERDTFAVNETSDSSEPVRNGKHIDFRVHDNDVGGFAQVSGCLQELTSSEIQVGTPLEEDLGSWGHHISPNTVPDVILQASSGNEVTFVFTNQVDGKLIPVESIERTKPRFPELQKECIQNQKSVASSRQRQFHSFNKNTANDDRSILSFRSKLPRTSLNDQNVLRKPCISHVNQIDSRQTIVSSDDDFM</sequence>
<organism evidence="8 9">
    <name type="scientific">Zostera marina</name>
    <name type="common">Eelgrass</name>
    <dbReference type="NCBI Taxonomy" id="29655"/>
    <lineage>
        <taxon>Eukaryota</taxon>
        <taxon>Viridiplantae</taxon>
        <taxon>Streptophyta</taxon>
        <taxon>Embryophyta</taxon>
        <taxon>Tracheophyta</taxon>
        <taxon>Spermatophyta</taxon>
        <taxon>Magnoliopsida</taxon>
        <taxon>Liliopsida</taxon>
        <taxon>Zosteraceae</taxon>
        <taxon>Zostera</taxon>
    </lineage>
</organism>
<evidence type="ECO:0000259" key="6">
    <source>
        <dbReference type="PROSITE" id="PS51192"/>
    </source>
</evidence>
<dbReference type="InterPro" id="IPR000330">
    <property type="entry name" value="SNF2_N"/>
</dbReference>
<dbReference type="GO" id="GO:0005524">
    <property type="term" value="F:ATP binding"/>
    <property type="evidence" value="ECO:0007669"/>
    <property type="project" value="UniProtKB-KW"/>
</dbReference>
<keyword evidence="9" id="KW-1185">Reference proteome</keyword>
<evidence type="ECO:0000256" key="1">
    <source>
        <dbReference type="ARBA" id="ARBA00022741"/>
    </source>
</evidence>
<dbReference type="GO" id="GO:0016787">
    <property type="term" value="F:hydrolase activity"/>
    <property type="evidence" value="ECO:0007669"/>
    <property type="project" value="UniProtKB-KW"/>
</dbReference>
<dbReference type="EMBL" id="LFYR01002027">
    <property type="protein sequence ID" value="KMZ57768.1"/>
    <property type="molecule type" value="Genomic_DNA"/>
</dbReference>
<dbReference type="GO" id="GO:0015616">
    <property type="term" value="F:DNA translocase activity"/>
    <property type="evidence" value="ECO:0000318"/>
    <property type="project" value="GO_Central"/>
</dbReference>
<accession>A0A0K9NMD4</accession>
<keyword evidence="2" id="KW-0378">Hydrolase</keyword>
<dbReference type="PANTHER" id="PTHR45629">
    <property type="entry name" value="SNF2/RAD54 FAMILY MEMBER"/>
    <property type="match status" value="1"/>
</dbReference>
<dbReference type="SMART" id="SM00490">
    <property type="entry name" value="HELICc"/>
    <property type="match status" value="1"/>
</dbReference>
<evidence type="ECO:0000256" key="3">
    <source>
        <dbReference type="ARBA" id="ARBA00022806"/>
    </source>
</evidence>
<feature type="region of interest" description="Disordered" evidence="5">
    <location>
        <begin position="1"/>
        <end position="57"/>
    </location>
</feature>
<dbReference type="FunFam" id="3.40.50.10810:FF:000021">
    <property type="entry name" value="DNA repair and recombination protein RAD54"/>
    <property type="match status" value="1"/>
</dbReference>
<evidence type="ECO:0000313" key="9">
    <source>
        <dbReference type="Proteomes" id="UP000036987"/>
    </source>
</evidence>
<proteinExistence type="predicted"/>
<keyword evidence="1" id="KW-0547">Nucleotide-binding</keyword>
<dbReference type="InterPro" id="IPR049730">
    <property type="entry name" value="SNF2/RAD54-like_C"/>
</dbReference>